<protein>
    <submittedName>
        <fullName evidence="2">Uncharacterized protein</fullName>
    </submittedName>
</protein>
<proteinExistence type="predicted"/>
<comment type="caution">
    <text evidence="2">The sequence shown here is derived from an EMBL/GenBank/DDBJ whole genome shotgun (WGS) entry which is preliminary data.</text>
</comment>
<evidence type="ECO:0000256" key="1">
    <source>
        <dbReference type="SAM" id="MobiDB-lite"/>
    </source>
</evidence>
<gene>
    <name evidence="2" type="ORF">D5086_0000060990</name>
</gene>
<dbReference type="EMBL" id="RCHU01000152">
    <property type="protein sequence ID" value="TKS12677.1"/>
    <property type="molecule type" value="Genomic_DNA"/>
</dbReference>
<organism evidence="2">
    <name type="scientific">Populus alba</name>
    <name type="common">White poplar</name>
    <dbReference type="NCBI Taxonomy" id="43335"/>
    <lineage>
        <taxon>Eukaryota</taxon>
        <taxon>Viridiplantae</taxon>
        <taxon>Streptophyta</taxon>
        <taxon>Embryophyta</taxon>
        <taxon>Tracheophyta</taxon>
        <taxon>Spermatophyta</taxon>
        <taxon>Magnoliopsida</taxon>
        <taxon>eudicotyledons</taxon>
        <taxon>Gunneridae</taxon>
        <taxon>Pentapetalae</taxon>
        <taxon>rosids</taxon>
        <taxon>fabids</taxon>
        <taxon>Malpighiales</taxon>
        <taxon>Salicaceae</taxon>
        <taxon>Saliceae</taxon>
        <taxon>Populus</taxon>
    </lineage>
</organism>
<reference evidence="2" key="1">
    <citation type="submission" date="2018-10" db="EMBL/GenBank/DDBJ databases">
        <title>Population genomic analysis revealed the cold adaptation of white poplar.</title>
        <authorList>
            <person name="Liu Y.-J."/>
        </authorList>
    </citation>
    <scope>NUCLEOTIDE SEQUENCE [LARGE SCALE GENOMIC DNA]</scope>
    <source>
        <strain evidence="2">PAL-ZL1</strain>
    </source>
</reference>
<name>A0A4U5QT63_POPAL</name>
<evidence type="ECO:0000313" key="2">
    <source>
        <dbReference type="EMBL" id="TKS12677.1"/>
    </source>
</evidence>
<dbReference type="AlphaFoldDB" id="A0A4U5QT63"/>
<accession>A0A4U5QT63</accession>
<feature type="region of interest" description="Disordered" evidence="1">
    <location>
        <begin position="1"/>
        <end position="23"/>
    </location>
</feature>
<sequence>MLGGNFIGEEDEKEGEGEGEREATLCGGDVCPAVTTMVADGEWRALLGRWKLVLLPLQLVLRTMTEGGYCRGDEEAMRWCPYFNLYLPLLFSSLTEQKWSRDLTSVFHISNFGLSFILFPPIWFGRLSWQ</sequence>